<protein>
    <submittedName>
        <fullName evidence="1">Uncharacterized protein</fullName>
    </submittedName>
</protein>
<gene>
    <name evidence="1" type="ORF">BV22DRAFT_214809</name>
</gene>
<evidence type="ECO:0000313" key="2">
    <source>
        <dbReference type="Proteomes" id="UP000790709"/>
    </source>
</evidence>
<reference evidence="1" key="1">
    <citation type="journal article" date="2021" name="New Phytol.">
        <title>Evolutionary innovations through gain and loss of genes in the ectomycorrhizal Boletales.</title>
        <authorList>
            <person name="Wu G."/>
            <person name="Miyauchi S."/>
            <person name="Morin E."/>
            <person name="Kuo A."/>
            <person name="Drula E."/>
            <person name="Varga T."/>
            <person name="Kohler A."/>
            <person name="Feng B."/>
            <person name="Cao Y."/>
            <person name="Lipzen A."/>
            <person name="Daum C."/>
            <person name="Hundley H."/>
            <person name="Pangilinan J."/>
            <person name="Johnson J."/>
            <person name="Barry K."/>
            <person name="LaButti K."/>
            <person name="Ng V."/>
            <person name="Ahrendt S."/>
            <person name="Min B."/>
            <person name="Choi I.G."/>
            <person name="Park H."/>
            <person name="Plett J.M."/>
            <person name="Magnuson J."/>
            <person name="Spatafora J.W."/>
            <person name="Nagy L.G."/>
            <person name="Henrissat B."/>
            <person name="Grigoriev I.V."/>
            <person name="Yang Z.L."/>
            <person name="Xu J."/>
            <person name="Martin F.M."/>
        </authorList>
    </citation>
    <scope>NUCLEOTIDE SEQUENCE</scope>
    <source>
        <strain evidence="1">KUC20120723A-06</strain>
    </source>
</reference>
<keyword evidence="2" id="KW-1185">Reference proteome</keyword>
<organism evidence="1 2">
    <name type="scientific">Leucogyrophana mollusca</name>
    <dbReference type="NCBI Taxonomy" id="85980"/>
    <lineage>
        <taxon>Eukaryota</taxon>
        <taxon>Fungi</taxon>
        <taxon>Dikarya</taxon>
        <taxon>Basidiomycota</taxon>
        <taxon>Agaricomycotina</taxon>
        <taxon>Agaricomycetes</taxon>
        <taxon>Agaricomycetidae</taxon>
        <taxon>Boletales</taxon>
        <taxon>Boletales incertae sedis</taxon>
        <taxon>Leucogyrophana</taxon>
    </lineage>
</organism>
<proteinExistence type="predicted"/>
<dbReference type="EMBL" id="MU266354">
    <property type="protein sequence ID" value="KAH7928370.1"/>
    <property type="molecule type" value="Genomic_DNA"/>
</dbReference>
<sequence length="131" mass="14727">MLFKITAIVLLGVCSTLASDTGPWYKLWLYHDFDYRGSHEMHHGGLPVDGGFWDDKGCAHCMDHNQTAAHLGSFKYTVGGANPDVVILLKFFSKTNCYDEYPNEFSPQSVPVVTDHALEVSRSHKVCWSYP</sequence>
<name>A0ACB8BT86_9AGAM</name>
<evidence type="ECO:0000313" key="1">
    <source>
        <dbReference type="EMBL" id="KAH7928370.1"/>
    </source>
</evidence>
<comment type="caution">
    <text evidence="1">The sequence shown here is derived from an EMBL/GenBank/DDBJ whole genome shotgun (WGS) entry which is preliminary data.</text>
</comment>
<accession>A0ACB8BT86</accession>
<dbReference type="Proteomes" id="UP000790709">
    <property type="component" value="Unassembled WGS sequence"/>
</dbReference>